<proteinExistence type="predicted"/>
<dbReference type="EMBL" id="CP035503">
    <property type="protein sequence ID" value="QDL36404.1"/>
    <property type="molecule type" value="Genomic_DNA"/>
</dbReference>
<keyword evidence="2" id="KW-1185">Reference proteome</keyword>
<protein>
    <submittedName>
        <fullName evidence="1">Uncharacterized protein</fullName>
    </submittedName>
</protein>
<dbReference type="KEGG" id="rhf:EUB48_03140"/>
<name>A0A515D7K6_9BURK</name>
<reference evidence="1 2" key="1">
    <citation type="submission" date="2019-01" db="EMBL/GenBank/DDBJ databases">
        <title>Genomic insights into a novel species Rhodoferax sp.</title>
        <authorList>
            <person name="Jin L."/>
        </authorList>
    </citation>
    <scope>NUCLEOTIDE SEQUENCE [LARGE SCALE GENOMIC DNA]</scope>
    <source>
        <strain evidence="1 2">CHu59-6-5</strain>
    </source>
</reference>
<dbReference type="RefSeq" id="WP_142817575.1">
    <property type="nucleotide sequence ID" value="NZ_CP035503.1"/>
</dbReference>
<gene>
    <name evidence="1" type="ORF">EUB48_03140</name>
</gene>
<organism evidence="1 2">
    <name type="scientific">Rhodoferax sediminis</name>
    <dbReference type="NCBI Taxonomy" id="2509614"/>
    <lineage>
        <taxon>Bacteria</taxon>
        <taxon>Pseudomonadati</taxon>
        <taxon>Pseudomonadota</taxon>
        <taxon>Betaproteobacteria</taxon>
        <taxon>Burkholderiales</taxon>
        <taxon>Comamonadaceae</taxon>
        <taxon>Rhodoferax</taxon>
    </lineage>
</organism>
<evidence type="ECO:0000313" key="2">
    <source>
        <dbReference type="Proteomes" id="UP000316798"/>
    </source>
</evidence>
<dbReference type="OrthoDB" id="8794292at2"/>
<evidence type="ECO:0000313" key="1">
    <source>
        <dbReference type="EMBL" id="QDL36404.1"/>
    </source>
</evidence>
<dbReference type="Proteomes" id="UP000316798">
    <property type="component" value="Chromosome"/>
</dbReference>
<sequence length="83" mass="8876">MVYATDSTDSGRSPKANVLNAPGPVAFVEDYLPYLVGVDPAIHSALIMRGRNGTPNCGEGLRLAASQHSSLVEFSRWWVAADT</sequence>
<accession>A0A515D7K6</accession>
<dbReference type="AlphaFoldDB" id="A0A515D7K6"/>